<evidence type="ECO:0000256" key="5">
    <source>
        <dbReference type="RuleBase" id="RU000461"/>
    </source>
</evidence>
<feature type="transmembrane region" description="Helical" evidence="6">
    <location>
        <begin position="101"/>
        <end position="123"/>
    </location>
</feature>
<comment type="similarity">
    <text evidence="1 5">Belongs to the cytochrome P450 family.</text>
</comment>
<organism evidence="7 8">
    <name type="scientific">Aspergillus aculeatus (strain ATCC 16872 / CBS 172.66 / WB 5094)</name>
    <dbReference type="NCBI Taxonomy" id="690307"/>
    <lineage>
        <taxon>Eukaryota</taxon>
        <taxon>Fungi</taxon>
        <taxon>Dikarya</taxon>
        <taxon>Ascomycota</taxon>
        <taxon>Pezizomycotina</taxon>
        <taxon>Eurotiomycetes</taxon>
        <taxon>Eurotiomycetidae</taxon>
        <taxon>Eurotiales</taxon>
        <taxon>Aspergillaceae</taxon>
        <taxon>Aspergillus</taxon>
        <taxon>Aspergillus subgen. Circumdati</taxon>
    </lineage>
</organism>
<keyword evidence="5" id="KW-0503">Monooxygenase</keyword>
<dbReference type="InterPro" id="IPR017972">
    <property type="entry name" value="Cyt_P450_CS"/>
</dbReference>
<dbReference type="GO" id="GO:0005506">
    <property type="term" value="F:iron ion binding"/>
    <property type="evidence" value="ECO:0007669"/>
    <property type="project" value="InterPro"/>
</dbReference>
<evidence type="ECO:0000313" key="8">
    <source>
        <dbReference type="Proteomes" id="UP000184546"/>
    </source>
</evidence>
<evidence type="ECO:0000256" key="1">
    <source>
        <dbReference type="ARBA" id="ARBA00010617"/>
    </source>
</evidence>
<evidence type="ECO:0000313" key="7">
    <source>
        <dbReference type="EMBL" id="OJK02307.1"/>
    </source>
</evidence>
<keyword evidence="3 5" id="KW-0560">Oxidoreductase</keyword>
<evidence type="ECO:0000256" key="2">
    <source>
        <dbReference type="ARBA" id="ARBA00022723"/>
    </source>
</evidence>
<protein>
    <recommendedName>
        <fullName evidence="9">Cytochrome P450</fullName>
    </recommendedName>
</protein>
<gene>
    <name evidence="7" type="ORF">ASPACDRAFT_58639</name>
</gene>
<dbReference type="AlphaFoldDB" id="A0A1L9X1B0"/>
<dbReference type="STRING" id="690307.A0A1L9X1B0"/>
<dbReference type="GO" id="GO:0016705">
    <property type="term" value="F:oxidoreductase activity, acting on paired donors, with incorporation or reduction of molecular oxygen"/>
    <property type="evidence" value="ECO:0007669"/>
    <property type="project" value="InterPro"/>
</dbReference>
<dbReference type="Proteomes" id="UP000184546">
    <property type="component" value="Unassembled WGS sequence"/>
</dbReference>
<accession>A0A1L9X1B0</accession>
<dbReference type="GO" id="GO:0004497">
    <property type="term" value="F:monooxygenase activity"/>
    <property type="evidence" value="ECO:0007669"/>
    <property type="project" value="UniProtKB-KW"/>
</dbReference>
<dbReference type="Pfam" id="PF00067">
    <property type="entry name" value="p450"/>
    <property type="match status" value="1"/>
</dbReference>
<dbReference type="OrthoDB" id="3945418at2759"/>
<dbReference type="PRINTS" id="PR00359">
    <property type="entry name" value="BP450"/>
</dbReference>
<dbReference type="Gene3D" id="1.10.630.10">
    <property type="entry name" value="Cytochrome P450"/>
    <property type="match status" value="1"/>
</dbReference>
<dbReference type="RefSeq" id="XP_020058646.1">
    <property type="nucleotide sequence ID" value="XM_020203374.1"/>
</dbReference>
<keyword evidence="6" id="KW-1133">Transmembrane helix</keyword>
<keyword evidence="4 5" id="KW-0408">Iron</keyword>
<dbReference type="PANTHER" id="PTHR46696">
    <property type="entry name" value="P450, PUTATIVE (EUROFUNG)-RELATED"/>
    <property type="match status" value="1"/>
</dbReference>
<dbReference type="VEuPathDB" id="FungiDB:ASPACDRAFT_58639"/>
<dbReference type="SUPFAM" id="SSF48264">
    <property type="entry name" value="Cytochrome P450"/>
    <property type="match status" value="1"/>
</dbReference>
<name>A0A1L9X1B0_ASPA1</name>
<evidence type="ECO:0000256" key="3">
    <source>
        <dbReference type="ARBA" id="ARBA00023002"/>
    </source>
</evidence>
<sequence length="281" mass="31314">MDPPAHGHQRPEFVQSREGFIKDTVQRYLAKLIEAKGDQESVDLVENFALPIPSHWDLLEYSDRLLDQKIANPGDDLISSLAKEQLERGNLERQDVVQLSFLILVAGNLTMINMISLGVITLLDNPNQRSCLINDPSLAKAFVEELCRYHTASSFATRRVATVDIELGGNIVRAGEGIIASNQAANRDPTVFPDPDTFNMFRERGTEQALGFGWGDHRCIAEGLARTELETVFLSSIDKLFCLTATLFQTLPNLKLAVPKSEIKWTPARKDVGVIELPVTW</sequence>
<dbReference type="GO" id="GO:0020037">
    <property type="term" value="F:heme binding"/>
    <property type="evidence" value="ECO:0007669"/>
    <property type="project" value="InterPro"/>
</dbReference>
<evidence type="ECO:0000256" key="6">
    <source>
        <dbReference type="SAM" id="Phobius"/>
    </source>
</evidence>
<dbReference type="OMA" id="TIAGVHI"/>
<dbReference type="InterPro" id="IPR001128">
    <property type="entry name" value="Cyt_P450"/>
</dbReference>
<dbReference type="GeneID" id="30977188"/>
<dbReference type="InterPro" id="IPR036396">
    <property type="entry name" value="Cyt_P450_sf"/>
</dbReference>
<evidence type="ECO:0008006" key="9">
    <source>
        <dbReference type="Google" id="ProtNLM"/>
    </source>
</evidence>
<dbReference type="EMBL" id="KV878973">
    <property type="protein sequence ID" value="OJK02307.1"/>
    <property type="molecule type" value="Genomic_DNA"/>
</dbReference>
<keyword evidence="6" id="KW-0812">Transmembrane</keyword>
<keyword evidence="5" id="KW-0349">Heme</keyword>
<keyword evidence="8" id="KW-1185">Reference proteome</keyword>
<keyword evidence="2 5" id="KW-0479">Metal-binding</keyword>
<dbReference type="PROSITE" id="PS00086">
    <property type="entry name" value="CYTOCHROME_P450"/>
    <property type="match status" value="1"/>
</dbReference>
<keyword evidence="6" id="KW-0472">Membrane</keyword>
<evidence type="ECO:0000256" key="4">
    <source>
        <dbReference type="ARBA" id="ARBA00023004"/>
    </source>
</evidence>
<proteinExistence type="inferred from homology"/>
<dbReference type="InterPro" id="IPR002397">
    <property type="entry name" value="Cyt_P450_B"/>
</dbReference>
<dbReference type="PANTHER" id="PTHR46696:SF6">
    <property type="entry name" value="P450, PUTATIVE (EUROFUNG)-RELATED"/>
    <property type="match status" value="1"/>
</dbReference>
<reference evidence="8" key="1">
    <citation type="journal article" date="2017" name="Genome Biol.">
        <title>Comparative genomics reveals high biological diversity and specific adaptations in the industrially and medically important fungal genus Aspergillus.</title>
        <authorList>
            <person name="de Vries R.P."/>
            <person name="Riley R."/>
            <person name="Wiebenga A."/>
            <person name="Aguilar-Osorio G."/>
            <person name="Amillis S."/>
            <person name="Uchima C.A."/>
            <person name="Anderluh G."/>
            <person name="Asadollahi M."/>
            <person name="Askin M."/>
            <person name="Barry K."/>
            <person name="Battaglia E."/>
            <person name="Bayram O."/>
            <person name="Benocci T."/>
            <person name="Braus-Stromeyer S.A."/>
            <person name="Caldana C."/>
            <person name="Canovas D."/>
            <person name="Cerqueira G.C."/>
            <person name="Chen F."/>
            <person name="Chen W."/>
            <person name="Choi C."/>
            <person name="Clum A."/>
            <person name="Dos Santos R.A."/>
            <person name="Damasio A.R."/>
            <person name="Diallinas G."/>
            <person name="Emri T."/>
            <person name="Fekete E."/>
            <person name="Flipphi M."/>
            <person name="Freyberg S."/>
            <person name="Gallo A."/>
            <person name="Gournas C."/>
            <person name="Habgood R."/>
            <person name="Hainaut M."/>
            <person name="Harispe M.L."/>
            <person name="Henrissat B."/>
            <person name="Hilden K.S."/>
            <person name="Hope R."/>
            <person name="Hossain A."/>
            <person name="Karabika E."/>
            <person name="Karaffa L."/>
            <person name="Karanyi Z."/>
            <person name="Krasevec N."/>
            <person name="Kuo A."/>
            <person name="Kusch H."/>
            <person name="LaButti K."/>
            <person name="Lagendijk E.L."/>
            <person name="Lapidus A."/>
            <person name="Levasseur A."/>
            <person name="Lindquist E."/>
            <person name="Lipzen A."/>
            <person name="Logrieco A.F."/>
            <person name="MacCabe A."/>
            <person name="Maekelae M.R."/>
            <person name="Malavazi I."/>
            <person name="Melin P."/>
            <person name="Meyer V."/>
            <person name="Mielnichuk N."/>
            <person name="Miskei M."/>
            <person name="Molnar A.P."/>
            <person name="Mule G."/>
            <person name="Ngan C.Y."/>
            <person name="Orejas M."/>
            <person name="Orosz E."/>
            <person name="Ouedraogo J.P."/>
            <person name="Overkamp K.M."/>
            <person name="Park H.-S."/>
            <person name="Perrone G."/>
            <person name="Piumi F."/>
            <person name="Punt P.J."/>
            <person name="Ram A.F."/>
            <person name="Ramon A."/>
            <person name="Rauscher S."/>
            <person name="Record E."/>
            <person name="Riano-Pachon D.M."/>
            <person name="Robert V."/>
            <person name="Roehrig J."/>
            <person name="Ruller R."/>
            <person name="Salamov A."/>
            <person name="Salih N.S."/>
            <person name="Samson R.A."/>
            <person name="Sandor E."/>
            <person name="Sanguinetti M."/>
            <person name="Schuetze T."/>
            <person name="Sepcic K."/>
            <person name="Shelest E."/>
            <person name="Sherlock G."/>
            <person name="Sophianopoulou V."/>
            <person name="Squina F.M."/>
            <person name="Sun H."/>
            <person name="Susca A."/>
            <person name="Todd R.B."/>
            <person name="Tsang A."/>
            <person name="Unkles S.E."/>
            <person name="van de Wiele N."/>
            <person name="van Rossen-Uffink D."/>
            <person name="Oliveira J.V."/>
            <person name="Vesth T.C."/>
            <person name="Visser J."/>
            <person name="Yu J.-H."/>
            <person name="Zhou M."/>
            <person name="Andersen M.R."/>
            <person name="Archer D.B."/>
            <person name="Baker S.E."/>
            <person name="Benoit I."/>
            <person name="Brakhage A.A."/>
            <person name="Braus G.H."/>
            <person name="Fischer R."/>
            <person name="Frisvad J.C."/>
            <person name="Goldman G.H."/>
            <person name="Houbraken J."/>
            <person name="Oakley B."/>
            <person name="Pocsi I."/>
            <person name="Scazzocchio C."/>
            <person name="Seiboth B."/>
            <person name="vanKuyk P.A."/>
            <person name="Wortman J."/>
            <person name="Dyer P.S."/>
            <person name="Grigoriev I.V."/>
        </authorList>
    </citation>
    <scope>NUCLEOTIDE SEQUENCE [LARGE SCALE GENOMIC DNA]</scope>
    <source>
        <strain evidence="8">ATCC 16872 / CBS 172.66 / WB 5094</strain>
    </source>
</reference>